<sequence>MATQKSFEEEHGECEEGLIVNACSLFVIDRNLTYLSPVSTAAARSKDQVVLKKSSGECEEGIIQLKQSILPDEVIVFEILTRVSLGALLRQFRWVCREWQNHIHESKFQLIHSQRTPIVASGFFLVMQRSIENISDTIRFFPFNDDPSSPPWNPSPSLDFLPSPVEIVGSSPYGSLLCCVKLQTRKSIPVFYICKPATREWKQIPNPRTRFRTEGMRIV</sequence>
<comment type="caution">
    <text evidence="1">The sequence shown here is derived from an EMBL/GenBank/DDBJ whole genome shotgun (WGS) entry which is preliminary data.</text>
</comment>
<dbReference type="Gene3D" id="1.20.1280.50">
    <property type="match status" value="1"/>
</dbReference>
<dbReference type="InterPro" id="IPR050796">
    <property type="entry name" value="SCF_F-box_component"/>
</dbReference>
<dbReference type="EMBL" id="JAJJMA010191242">
    <property type="protein sequence ID" value="MCL7038502.1"/>
    <property type="molecule type" value="Genomic_DNA"/>
</dbReference>
<evidence type="ECO:0008006" key="3">
    <source>
        <dbReference type="Google" id="ProtNLM"/>
    </source>
</evidence>
<proteinExistence type="predicted"/>
<evidence type="ECO:0000313" key="1">
    <source>
        <dbReference type="EMBL" id="MCL7038502.1"/>
    </source>
</evidence>
<dbReference type="PANTHER" id="PTHR31672:SF8">
    <property type="entry name" value="F-BOX DOMAIN-CONTAINING PROTEIN"/>
    <property type="match status" value="1"/>
</dbReference>
<dbReference type="PANTHER" id="PTHR31672">
    <property type="entry name" value="BNACNNG10540D PROTEIN"/>
    <property type="match status" value="1"/>
</dbReference>
<gene>
    <name evidence="1" type="ORF">MKW94_030173</name>
</gene>
<evidence type="ECO:0000313" key="2">
    <source>
        <dbReference type="Proteomes" id="UP001177140"/>
    </source>
</evidence>
<name>A0AA41SKM5_PAPNU</name>
<keyword evidence="2" id="KW-1185">Reference proteome</keyword>
<dbReference type="InterPro" id="IPR036047">
    <property type="entry name" value="F-box-like_dom_sf"/>
</dbReference>
<accession>A0AA41SKM5</accession>
<reference evidence="1" key="1">
    <citation type="submission" date="2022-03" db="EMBL/GenBank/DDBJ databases">
        <title>A functionally conserved STORR gene fusion in Papaver species that diverged 16.8 million years ago.</title>
        <authorList>
            <person name="Catania T."/>
        </authorList>
    </citation>
    <scope>NUCLEOTIDE SEQUENCE</scope>
    <source>
        <strain evidence="1">S-191538</strain>
    </source>
</reference>
<dbReference type="SUPFAM" id="SSF81383">
    <property type="entry name" value="F-box domain"/>
    <property type="match status" value="1"/>
</dbReference>
<dbReference type="AlphaFoldDB" id="A0AA41SKM5"/>
<dbReference type="Proteomes" id="UP001177140">
    <property type="component" value="Unassembled WGS sequence"/>
</dbReference>
<protein>
    <recommendedName>
        <fullName evidence="3">F-box domain-containing protein</fullName>
    </recommendedName>
</protein>
<organism evidence="1 2">
    <name type="scientific">Papaver nudicaule</name>
    <name type="common">Iceland poppy</name>
    <dbReference type="NCBI Taxonomy" id="74823"/>
    <lineage>
        <taxon>Eukaryota</taxon>
        <taxon>Viridiplantae</taxon>
        <taxon>Streptophyta</taxon>
        <taxon>Embryophyta</taxon>
        <taxon>Tracheophyta</taxon>
        <taxon>Spermatophyta</taxon>
        <taxon>Magnoliopsida</taxon>
        <taxon>Ranunculales</taxon>
        <taxon>Papaveraceae</taxon>
        <taxon>Papaveroideae</taxon>
        <taxon>Papaver</taxon>
    </lineage>
</organism>
<feature type="non-terminal residue" evidence="1">
    <location>
        <position position="219"/>
    </location>
</feature>